<feature type="compositionally biased region" description="Low complexity" evidence="1">
    <location>
        <begin position="36"/>
        <end position="46"/>
    </location>
</feature>
<dbReference type="AlphaFoldDB" id="M2BRL3"/>
<feature type="chain" id="PRO_5004021004" description="YD repeat (Two copies)" evidence="2">
    <location>
        <begin position="21"/>
        <end position="240"/>
    </location>
</feature>
<dbReference type="EMBL" id="AGDZ01000022">
    <property type="protein sequence ID" value="EMB24143.1"/>
    <property type="molecule type" value="Genomic_DNA"/>
</dbReference>
<feature type="region of interest" description="Disordered" evidence="1">
    <location>
        <begin position="29"/>
        <end position="78"/>
    </location>
</feature>
<evidence type="ECO:0000256" key="1">
    <source>
        <dbReference type="SAM" id="MobiDB-lite"/>
    </source>
</evidence>
<evidence type="ECO:0008006" key="5">
    <source>
        <dbReference type="Google" id="ProtNLM"/>
    </source>
</evidence>
<dbReference type="HOGENOM" id="CLU_1219256_0_0_12"/>
<organism evidence="3 4">
    <name type="scientific">Treponema denticola SP33</name>
    <dbReference type="NCBI Taxonomy" id="999437"/>
    <lineage>
        <taxon>Bacteria</taxon>
        <taxon>Pseudomonadati</taxon>
        <taxon>Spirochaetota</taxon>
        <taxon>Spirochaetia</taxon>
        <taxon>Spirochaetales</taxon>
        <taxon>Treponemataceae</taxon>
        <taxon>Treponema</taxon>
    </lineage>
</organism>
<dbReference type="OrthoDB" id="362954at2"/>
<keyword evidence="2" id="KW-0732">Signal</keyword>
<proteinExistence type="predicted"/>
<reference evidence="3 4" key="1">
    <citation type="submission" date="2012-01" db="EMBL/GenBank/DDBJ databases">
        <title>The Genome Sequence of Treponema denticola SP33.</title>
        <authorList>
            <consortium name="The Broad Institute Genome Sequencing Platform"/>
            <person name="Earl A."/>
            <person name="Ward D."/>
            <person name="Feldgarden M."/>
            <person name="Gevers D."/>
            <person name="Blanton J.M."/>
            <person name="Fenno C.J."/>
            <person name="Baranova O.V."/>
            <person name="Mathney J."/>
            <person name="Dewhirst F.E."/>
            <person name="Izard J."/>
            <person name="Young S.K."/>
            <person name="Zeng Q."/>
            <person name="Gargeya S."/>
            <person name="Fitzgerald M."/>
            <person name="Haas B."/>
            <person name="Abouelleil A."/>
            <person name="Alvarado L."/>
            <person name="Arachchi H.M."/>
            <person name="Berlin A."/>
            <person name="Chapman S.B."/>
            <person name="Gearin G."/>
            <person name="Goldberg J."/>
            <person name="Griggs A."/>
            <person name="Gujja S."/>
            <person name="Hansen M."/>
            <person name="Heiman D."/>
            <person name="Howarth C."/>
            <person name="Larimer J."/>
            <person name="Lui A."/>
            <person name="MacDonald P.J.P."/>
            <person name="McCowen C."/>
            <person name="Montmayeur A."/>
            <person name="Murphy C."/>
            <person name="Neiman D."/>
            <person name="Pearson M."/>
            <person name="Priest M."/>
            <person name="Roberts A."/>
            <person name="Saif S."/>
            <person name="Shea T."/>
            <person name="Sisk P."/>
            <person name="Stolte C."/>
            <person name="Sykes S."/>
            <person name="Wortman J."/>
            <person name="Nusbaum C."/>
            <person name="Birren B."/>
        </authorList>
    </citation>
    <scope>NUCLEOTIDE SEQUENCE [LARGE SCALE GENOMIC DNA]</scope>
    <source>
        <strain evidence="3 4">SP33</strain>
    </source>
</reference>
<dbReference type="PATRIC" id="fig|999437.3.peg.1641"/>
<feature type="compositionally biased region" description="Basic and acidic residues" evidence="1">
    <location>
        <begin position="57"/>
        <end position="66"/>
    </location>
</feature>
<evidence type="ECO:0000256" key="2">
    <source>
        <dbReference type="SAM" id="SignalP"/>
    </source>
</evidence>
<dbReference type="Proteomes" id="UP000016183">
    <property type="component" value="Unassembled WGS sequence"/>
</dbReference>
<name>M2BRL3_TREDN</name>
<comment type="caution">
    <text evidence="3">The sequence shown here is derived from an EMBL/GenBank/DDBJ whole genome shotgun (WGS) entry which is preliminary data.</text>
</comment>
<gene>
    <name evidence="3" type="ORF">HMPREF9733_01592</name>
</gene>
<feature type="compositionally biased region" description="Polar residues" evidence="1">
    <location>
        <begin position="47"/>
        <end position="56"/>
    </location>
</feature>
<evidence type="ECO:0000313" key="3">
    <source>
        <dbReference type="EMBL" id="EMB24143.1"/>
    </source>
</evidence>
<feature type="signal peptide" evidence="2">
    <location>
        <begin position="1"/>
        <end position="20"/>
    </location>
</feature>
<dbReference type="RefSeq" id="WP_010695832.1">
    <property type="nucleotide sequence ID" value="NZ_KB442453.1"/>
</dbReference>
<protein>
    <recommendedName>
        <fullName evidence="5">YD repeat (Two copies)</fullName>
    </recommendedName>
</protein>
<accession>M2BRL3</accession>
<sequence length="240" mass="27770">MSLKKILYFVFILYSLFIFADGAENSDVQTPHVTETENQNSSTTENADTTVPSGTETENKNLSENEKEPEEPDNGFYSIQSSGLTTGFGDRWFFEQLDGNGRPLMSVLYEKDKLIEKKTYIYKDGYADSCEISLSDKLIKIKYNKKRMETEKIIYDAEGKNELEKNIYTYNENNLLIESFLKKEGIEYISKYEYGPENKIKSKTDFVNGNKISYTEYMTDKKIVHLFDYGKEIGIVEEET</sequence>
<evidence type="ECO:0000313" key="4">
    <source>
        <dbReference type="Proteomes" id="UP000016183"/>
    </source>
</evidence>